<dbReference type="WBParaSite" id="BTMF_0001250401-mRNA-1">
    <property type="protein sequence ID" value="BTMF_0001250401-mRNA-1"/>
    <property type="gene ID" value="BTMF_0001250401"/>
</dbReference>
<reference evidence="2 3" key="2">
    <citation type="submission" date="2018-11" db="EMBL/GenBank/DDBJ databases">
        <authorList>
            <consortium name="Pathogen Informatics"/>
        </authorList>
    </citation>
    <scope>NUCLEOTIDE SEQUENCE [LARGE SCALE GENOMIC DNA]</scope>
</reference>
<dbReference type="Proteomes" id="UP000280834">
    <property type="component" value="Unassembled WGS sequence"/>
</dbReference>
<evidence type="ECO:0000313" key="4">
    <source>
        <dbReference type="WBParaSite" id="BTMF_0001250401-mRNA-1"/>
    </source>
</evidence>
<feature type="compositionally biased region" description="Polar residues" evidence="1">
    <location>
        <begin position="47"/>
        <end position="85"/>
    </location>
</feature>
<sequence length="344" mass="39495">MPGKKKSIISGMGPKMPPSFLDNLSDFSSDDESQQQPEQPEQPQPQNTPTMSTEQSPQAPTVPTNESMPVTPEQQSVEQTSDSPQMPTPSYDIAQLLDEIAANVREINVKVNQYNSLMEKTHEYLKLRYRDVLTDENMDTLKMFLINICSTNNPYASPLLPGKHKLQDTGEKKIEYFFHNGENSNFPAIPIDNIVIQPVDSITSPTTINHEKSIQIKENGPTNDPQNIITLYFKTWLQFVHLRDILCLKLSLLRKYRIYAKTIFDRLVNHLATMESSEVDVLQLPTDRIYKHRYLTVNIEHFDIHLCQLLDAEIRTFMANSIRKSARNLQETRAISFTTFHPFI</sequence>
<keyword evidence="3" id="KW-1185">Reference proteome</keyword>
<evidence type="ECO:0000313" key="3">
    <source>
        <dbReference type="Proteomes" id="UP000280834"/>
    </source>
</evidence>
<evidence type="ECO:0000256" key="1">
    <source>
        <dbReference type="SAM" id="MobiDB-lite"/>
    </source>
</evidence>
<feature type="compositionally biased region" description="Low complexity" evidence="1">
    <location>
        <begin position="34"/>
        <end position="45"/>
    </location>
</feature>
<protein>
    <submittedName>
        <fullName evidence="4">Late transcription factor VLTF-4</fullName>
    </submittedName>
</protein>
<dbReference type="AlphaFoldDB" id="A0A0R3QXN2"/>
<feature type="region of interest" description="Disordered" evidence="1">
    <location>
        <begin position="1"/>
        <end position="90"/>
    </location>
</feature>
<accession>A0A0R3QXN2</accession>
<gene>
    <name evidence="2" type="ORF">BTMF_LOCUS10518</name>
</gene>
<proteinExistence type="predicted"/>
<evidence type="ECO:0000313" key="2">
    <source>
        <dbReference type="EMBL" id="VDO35797.1"/>
    </source>
</evidence>
<dbReference type="EMBL" id="UZAG01017644">
    <property type="protein sequence ID" value="VDO35797.1"/>
    <property type="molecule type" value="Genomic_DNA"/>
</dbReference>
<reference evidence="4" key="1">
    <citation type="submission" date="2017-02" db="UniProtKB">
        <authorList>
            <consortium name="WormBaseParasite"/>
        </authorList>
    </citation>
    <scope>IDENTIFICATION</scope>
</reference>
<organism evidence="4">
    <name type="scientific">Brugia timori</name>
    <dbReference type="NCBI Taxonomy" id="42155"/>
    <lineage>
        <taxon>Eukaryota</taxon>
        <taxon>Metazoa</taxon>
        <taxon>Ecdysozoa</taxon>
        <taxon>Nematoda</taxon>
        <taxon>Chromadorea</taxon>
        <taxon>Rhabditida</taxon>
        <taxon>Spirurina</taxon>
        <taxon>Spiruromorpha</taxon>
        <taxon>Filarioidea</taxon>
        <taxon>Onchocercidae</taxon>
        <taxon>Brugia</taxon>
    </lineage>
</organism>
<name>A0A0R3QXN2_9BILA</name>